<organism evidence="2 3">
    <name type="scientific">Brassica cretica</name>
    <name type="common">Mustard</name>
    <dbReference type="NCBI Taxonomy" id="69181"/>
    <lineage>
        <taxon>Eukaryota</taxon>
        <taxon>Viridiplantae</taxon>
        <taxon>Streptophyta</taxon>
        <taxon>Embryophyta</taxon>
        <taxon>Tracheophyta</taxon>
        <taxon>Spermatophyta</taxon>
        <taxon>Magnoliopsida</taxon>
        <taxon>eudicotyledons</taxon>
        <taxon>Gunneridae</taxon>
        <taxon>Pentapetalae</taxon>
        <taxon>rosids</taxon>
        <taxon>malvids</taxon>
        <taxon>Brassicales</taxon>
        <taxon>Brassicaceae</taxon>
        <taxon>Brassiceae</taxon>
        <taxon>Brassica</taxon>
    </lineage>
</organism>
<keyword evidence="3" id="KW-1185">Reference proteome</keyword>
<gene>
    <name evidence="2" type="ORF">DY000_02063025</name>
</gene>
<reference evidence="2 3" key="1">
    <citation type="journal article" date="2020" name="BMC Genomics">
        <title>Intraspecific diversification of the crop wild relative Brassica cretica Lam. using demographic model selection.</title>
        <authorList>
            <person name="Kioukis A."/>
            <person name="Michalopoulou V.A."/>
            <person name="Briers L."/>
            <person name="Pirintsos S."/>
            <person name="Studholme D.J."/>
            <person name="Pavlidis P."/>
            <person name="Sarris P.F."/>
        </authorList>
    </citation>
    <scope>NUCLEOTIDE SEQUENCE [LARGE SCALE GENOMIC DNA]</scope>
    <source>
        <strain evidence="3">cv. PFS-1207/04</strain>
    </source>
</reference>
<name>A0ABQ7AVY3_BRACR</name>
<feature type="compositionally biased region" description="Low complexity" evidence="1">
    <location>
        <begin position="118"/>
        <end position="146"/>
    </location>
</feature>
<evidence type="ECO:0008006" key="4">
    <source>
        <dbReference type="Google" id="ProtNLM"/>
    </source>
</evidence>
<proteinExistence type="predicted"/>
<evidence type="ECO:0000256" key="1">
    <source>
        <dbReference type="SAM" id="MobiDB-lite"/>
    </source>
</evidence>
<feature type="compositionally biased region" description="Low complexity" evidence="1">
    <location>
        <begin position="100"/>
        <end position="109"/>
    </location>
</feature>
<feature type="region of interest" description="Disordered" evidence="1">
    <location>
        <begin position="94"/>
        <end position="155"/>
    </location>
</feature>
<accession>A0ABQ7AVY3</accession>
<comment type="caution">
    <text evidence="2">The sequence shown here is derived from an EMBL/GenBank/DDBJ whole genome shotgun (WGS) entry which is preliminary data.</text>
</comment>
<dbReference type="EMBL" id="QGKV02001556">
    <property type="protein sequence ID" value="KAF3518256.1"/>
    <property type="molecule type" value="Genomic_DNA"/>
</dbReference>
<evidence type="ECO:0000313" key="2">
    <source>
        <dbReference type="EMBL" id="KAF3518256.1"/>
    </source>
</evidence>
<evidence type="ECO:0000313" key="3">
    <source>
        <dbReference type="Proteomes" id="UP000266723"/>
    </source>
</evidence>
<sequence>MGAYRLVLIIYTKFSNFVGFNGPHLTLCGSATDYAYRQNRRVLSVSIASSDPNQTNLLGVLNITKEKVEGCYNLILQLQLDHMGLQIETQSCLKRKNRDSPSSLSSSPSCVIDSNPFNSDESSNDSWSASSCNPPLSSPQQQQQELPLKKTKMEK</sequence>
<dbReference type="Proteomes" id="UP000266723">
    <property type="component" value="Unassembled WGS sequence"/>
</dbReference>
<protein>
    <recommendedName>
        <fullName evidence="4">LOB domain-containing protein</fullName>
    </recommendedName>
</protein>